<dbReference type="PANTHER" id="PTHR33678:SF1">
    <property type="entry name" value="BLL1576 PROTEIN"/>
    <property type="match status" value="1"/>
</dbReference>
<dbReference type="NCBIfam" id="NF033517">
    <property type="entry name" value="transpos_IS66"/>
    <property type="match status" value="1"/>
</dbReference>
<dbReference type="Pfam" id="PF13005">
    <property type="entry name" value="zf-IS66"/>
    <property type="match status" value="1"/>
</dbReference>
<proteinExistence type="predicted"/>
<reference evidence="4 5" key="1">
    <citation type="submission" date="2018-08" db="EMBL/GenBank/DDBJ databases">
        <title>Verrucosispora craniellae sp. nov., isolated from a marine sponge in the South China Sea.</title>
        <authorList>
            <person name="Li L."/>
            <person name="Lin H.W."/>
        </authorList>
    </citation>
    <scope>NUCLEOTIDE SEQUENCE [LARGE SCALE GENOMIC DNA]</scope>
    <source>
        <strain evidence="4 5">LHW63014</strain>
    </source>
</reference>
<dbReference type="Proteomes" id="UP000262621">
    <property type="component" value="Unassembled WGS sequence"/>
</dbReference>
<evidence type="ECO:0000259" key="2">
    <source>
        <dbReference type="Pfam" id="PF03050"/>
    </source>
</evidence>
<dbReference type="InterPro" id="IPR004291">
    <property type="entry name" value="Transposase_IS66_central"/>
</dbReference>
<dbReference type="PANTHER" id="PTHR33678">
    <property type="entry name" value="BLL1576 PROTEIN"/>
    <property type="match status" value="1"/>
</dbReference>
<feature type="region of interest" description="Disordered" evidence="1">
    <location>
        <begin position="1"/>
        <end position="35"/>
    </location>
</feature>
<evidence type="ECO:0000259" key="3">
    <source>
        <dbReference type="Pfam" id="PF13005"/>
    </source>
</evidence>
<dbReference type="InterPro" id="IPR024474">
    <property type="entry name" value="Znf_dom_IS66"/>
</dbReference>
<sequence>MRTRSGRRAGGQPGHQGRTLRQVDDPHERVEHEPAGCGGCGEDLTGAAVAGVAVRQVFDLPDIGVRVIEHRLVSRRCGCGHVTAGQAPDGVDAPVQYGPRAQAAAVYLQQALFGAQARTAQAMADLFGAPMSAGAVAAHARAGDALTDSEFVDQVRDALTVSPVVHVDESGLRVAGKLHWAHVATTGKHTLVGAHPKRGRAGIDAGQVMASMTGVAVHDAWAPYDTYTPTAHQLCCAHLLRELTAAAELAPQQVWPGQAADALLRLKTAADTARARAAPGINPDLLAEQTGLFRQAALAAVKDHQHEKSKTGRKLTALGRRMRDRIDDYLRFAVDLRSPFDNNTAEQQIRMVKIRQKVSGSLRTLDGAQQFALIRSYLATATAHGRNIMSALTELVTGRPWLPTATATT</sequence>
<dbReference type="AlphaFoldDB" id="A0A372FQC5"/>
<name>A0A372FQC5_9ACTN</name>
<dbReference type="InterPro" id="IPR052344">
    <property type="entry name" value="Transposase-related"/>
</dbReference>
<comment type="caution">
    <text evidence="4">The sequence shown here is derived from an EMBL/GenBank/DDBJ whole genome shotgun (WGS) entry which is preliminary data.</text>
</comment>
<dbReference type="EMBL" id="QVFU01000112">
    <property type="protein sequence ID" value="RFS40475.1"/>
    <property type="molecule type" value="Genomic_DNA"/>
</dbReference>
<gene>
    <name evidence="4" type="ORF">D0Q02_30595</name>
</gene>
<evidence type="ECO:0000313" key="5">
    <source>
        <dbReference type="Proteomes" id="UP000262621"/>
    </source>
</evidence>
<feature type="compositionally biased region" description="Basic and acidic residues" evidence="1">
    <location>
        <begin position="21"/>
        <end position="34"/>
    </location>
</feature>
<accession>A0A372FQC5</accession>
<keyword evidence="5" id="KW-1185">Reference proteome</keyword>
<dbReference type="Pfam" id="PF03050">
    <property type="entry name" value="DDE_Tnp_IS66"/>
    <property type="match status" value="1"/>
</dbReference>
<evidence type="ECO:0000313" key="4">
    <source>
        <dbReference type="EMBL" id="RFS40475.1"/>
    </source>
</evidence>
<protein>
    <submittedName>
        <fullName evidence="4">IS66 family transposase</fullName>
    </submittedName>
</protein>
<evidence type="ECO:0000256" key="1">
    <source>
        <dbReference type="SAM" id="MobiDB-lite"/>
    </source>
</evidence>
<feature type="domain" description="Transposase IS66 zinc-finger binding" evidence="3">
    <location>
        <begin position="36"/>
        <end position="79"/>
    </location>
</feature>
<feature type="domain" description="Transposase IS66 central" evidence="2">
    <location>
        <begin position="96"/>
        <end position="369"/>
    </location>
</feature>
<organism evidence="4 5">
    <name type="scientific">Micromonospora craniellae</name>
    <dbReference type="NCBI Taxonomy" id="2294034"/>
    <lineage>
        <taxon>Bacteria</taxon>
        <taxon>Bacillati</taxon>
        <taxon>Actinomycetota</taxon>
        <taxon>Actinomycetes</taxon>
        <taxon>Micromonosporales</taxon>
        <taxon>Micromonosporaceae</taxon>
        <taxon>Micromonospora</taxon>
    </lineage>
</organism>
<dbReference type="OrthoDB" id="3638270at2"/>